<dbReference type="PANTHER" id="PTHR24193:SF121">
    <property type="entry name" value="ADA2A-CONTAINING COMPLEX COMPONENT 3, ISOFORM D"/>
    <property type="match status" value="1"/>
</dbReference>
<dbReference type="InterPro" id="IPR050663">
    <property type="entry name" value="Ankyrin-SOCS_Box"/>
</dbReference>
<gene>
    <name evidence="5" type="ORF">g.23873</name>
</gene>
<evidence type="ECO:0000259" key="4">
    <source>
        <dbReference type="Pfam" id="PF09372"/>
    </source>
</evidence>
<feature type="non-terminal residue" evidence="5">
    <location>
        <position position="1"/>
    </location>
</feature>
<protein>
    <recommendedName>
        <fullName evidence="4">PRANC domain-containing protein</fullName>
    </recommendedName>
</protein>
<evidence type="ECO:0000313" key="5">
    <source>
        <dbReference type="EMBL" id="JAS91527.1"/>
    </source>
</evidence>
<feature type="repeat" description="ANK" evidence="3">
    <location>
        <begin position="53"/>
        <end position="85"/>
    </location>
</feature>
<dbReference type="PROSITE" id="PS50297">
    <property type="entry name" value="ANK_REP_REGION"/>
    <property type="match status" value="3"/>
</dbReference>
<proteinExistence type="predicted"/>
<dbReference type="GO" id="GO:0005634">
    <property type="term" value="C:nucleus"/>
    <property type="evidence" value="ECO:0007669"/>
    <property type="project" value="TreeGrafter"/>
</dbReference>
<feature type="repeat" description="ANK" evidence="3">
    <location>
        <begin position="86"/>
        <end position="118"/>
    </location>
</feature>
<dbReference type="SUPFAM" id="SSF48403">
    <property type="entry name" value="Ankyrin repeat"/>
    <property type="match status" value="1"/>
</dbReference>
<dbReference type="PANTHER" id="PTHR24193">
    <property type="entry name" value="ANKYRIN REPEAT PROTEIN"/>
    <property type="match status" value="1"/>
</dbReference>
<feature type="repeat" description="ANK" evidence="3">
    <location>
        <begin position="20"/>
        <end position="52"/>
    </location>
</feature>
<reference evidence="5" key="1">
    <citation type="submission" date="2015-11" db="EMBL/GenBank/DDBJ databases">
        <title>De novo transcriptome assembly of four potential Pierce s Disease insect vectors from Arizona vineyards.</title>
        <authorList>
            <person name="Tassone E.E."/>
        </authorList>
    </citation>
    <scope>NUCLEOTIDE SEQUENCE</scope>
</reference>
<keyword evidence="1" id="KW-0677">Repeat</keyword>
<dbReference type="Pfam" id="PF00023">
    <property type="entry name" value="Ank"/>
    <property type="match status" value="2"/>
</dbReference>
<dbReference type="EMBL" id="GECU01016179">
    <property type="protein sequence ID" value="JAS91527.1"/>
    <property type="molecule type" value="Transcribed_RNA"/>
</dbReference>
<evidence type="ECO:0000256" key="2">
    <source>
        <dbReference type="ARBA" id="ARBA00023043"/>
    </source>
</evidence>
<dbReference type="PROSITE" id="PS50088">
    <property type="entry name" value="ANK_REPEAT"/>
    <property type="match status" value="5"/>
</dbReference>
<dbReference type="InterPro" id="IPR018272">
    <property type="entry name" value="PRANC_domain"/>
</dbReference>
<dbReference type="InterPro" id="IPR036770">
    <property type="entry name" value="Ankyrin_rpt-contain_sf"/>
</dbReference>
<dbReference type="Gene3D" id="1.25.40.20">
    <property type="entry name" value="Ankyrin repeat-containing domain"/>
    <property type="match status" value="1"/>
</dbReference>
<dbReference type="AlphaFoldDB" id="A0A1B6IX64"/>
<evidence type="ECO:0000256" key="3">
    <source>
        <dbReference type="PROSITE-ProRule" id="PRU00023"/>
    </source>
</evidence>
<organism evidence="5">
    <name type="scientific">Homalodisca liturata</name>
    <dbReference type="NCBI Taxonomy" id="320908"/>
    <lineage>
        <taxon>Eukaryota</taxon>
        <taxon>Metazoa</taxon>
        <taxon>Ecdysozoa</taxon>
        <taxon>Arthropoda</taxon>
        <taxon>Hexapoda</taxon>
        <taxon>Insecta</taxon>
        <taxon>Pterygota</taxon>
        <taxon>Neoptera</taxon>
        <taxon>Paraneoptera</taxon>
        <taxon>Hemiptera</taxon>
        <taxon>Auchenorrhyncha</taxon>
        <taxon>Membracoidea</taxon>
        <taxon>Cicadellidae</taxon>
        <taxon>Cicadellinae</taxon>
        <taxon>Proconiini</taxon>
        <taxon>Homalodisca</taxon>
    </lineage>
</organism>
<feature type="domain" description="PRANC" evidence="4">
    <location>
        <begin position="226"/>
        <end position="316"/>
    </location>
</feature>
<keyword evidence="2 3" id="KW-0040">ANK repeat</keyword>
<dbReference type="GO" id="GO:0045944">
    <property type="term" value="P:positive regulation of transcription by RNA polymerase II"/>
    <property type="evidence" value="ECO:0007669"/>
    <property type="project" value="TreeGrafter"/>
</dbReference>
<name>A0A1B6IX64_9HEMI</name>
<feature type="repeat" description="ANK" evidence="3">
    <location>
        <begin position="119"/>
        <end position="154"/>
    </location>
</feature>
<dbReference type="Pfam" id="PF12796">
    <property type="entry name" value="Ank_2"/>
    <property type="match status" value="1"/>
</dbReference>
<dbReference type="GO" id="GO:0000976">
    <property type="term" value="F:transcription cis-regulatory region binding"/>
    <property type="evidence" value="ECO:0007669"/>
    <property type="project" value="TreeGrafter"/>
</dbReference>
<dbReference type="Pfam" id="PF09372">
    <property type="entry name" value="PRANC"/>
    <property type="match status" value="1"/>
</dbReference>
<sequence>KTLVEALIDKGADVNNKDNRGSTPLHYAILMKNVEVTVILLLSKSNVNLGDNCLRTPLHLAILHKFNAILDSLFASGAKVNLWDSKRNTPLHYAAQNKSESLSRKLLDRGAIVDIQNSKGQTPLHVAINRLRFTEGNCVRVLLDYGATMDDIKDYKGKTPVEYREESVDLPVLFLETIIKTCCANLELNLNSKVVSDLKSYGELVHFQTKCLTELKHMKKKKIGSNNLYDVFSKYRDPKFSMKQSMVEAIYSPTLDVEFPLYASFLRGTFQRAKVRHKLLDLAVEKMSATIDITLPNEVKRHIMCYLSDRELKTLLYK</sequence>
<dbReference type="SMART" id="SM00248">
    <property type="entry name" value="ANK"/>
    <property type="match status" value="4"/>
</dbReference>
<accession>A0A1B6IX64</accession>
<dbReference type="InterPro" id="IPR002110">
    <property type="entry name" value="Ankyrin_rpt"/>
</dbReference>
<evidence type="ECO:0000256" key="1">
    <source>
        <dbReference type="ARBA" id="ARBA00022737"/>
    </source>
</evidence>
<feature type="repeat" description="ANK" evidence="3">
    <location>
        <begin position="1"/>
        <end position="19"/>
    </location>
</feature>